<dbReference type="Pfam" id="PF05569">
    <property type="entry name" value="Peptidase_M56"/>
    <property type="match status" value="1"/>
</dbReference>
<dbReference type="KEGG" id="tsig:D6T69_10210"/>
<dbReference type="PANTHER" id="PTHR21666">
    <property type="entry name" value="PEPTIDASE-RELATED"/>
    <property type="match status" value="1"/>
</dbReference>
<dbReference type="GO" id="GO:0004222">
    <property type="term" value="F:metalloendopeptidase activity"/>
    <property type="evidence" value="ECO:0007669"/>
    <property type="project" value="TreeGrafter"/>
</dbReference>
<accession>A0A3S8R857</accession>
<evidence type="ECO:0000313" key="6">
    <source>
        <dbReference type="EMBL" id="AZJ35874.1"/>
    </source>
</evidence>
<feature type="transmembrane region" description="Helical" evidence="3">
    <location>
        <begin position="269"/>
        <end position="289"/>
    </location>
</feature>
<dbReference type="FunFam" id="2.70.70.10:FF:000006">
    <property type="entry name" value="M23 family peptidase"/>
    <property type="match status" value="1"/>
</dbReference>
<feature type="domain" description="Peptidase M56" evidence="5">
    <location>
        <begin position="155"/>
        <end position="261"/>
    </location>
</feature>
<evidence type="ECO:0000313" key="7">
    <source>
        <dbReference type="Proteomes" id="UP000274593"/>
    </source>
</evidence>
<feature type="transmembrane region" description="Helical" evidence="3">
    <location>
        <begin position="97"/>
        <end position="123"/>
    </location>
</feature>
<organism evidence="6 7">
    <name type="scientific">Tenacibaculum singaporense</name>
    <dbReference type="NCBI Taxonomy" id="2358479"/>
    <lineage>
        <taxon>Bacteria</taxon>
        <taxon>Pseudomonadati</taxon>
        <taxon>Bacteroidota</taxon>
        <taxon>Flavobacteriia</taxon>
        <taxon>Flavobacteriales</taxon>
        <taxon>Flavobacteriaceae</taxon>
        <taxon>Tenacibaculum</taxon>
    </lineage>
</organism>
<evidence type="ECO:0000259" key="5">
    <source>
        <dbReference type="Pfam" id="PF05569"/>
    </source>
</evidence>
<evidence type="ECO:0000256" key="3">
    <source>
        <dbReference type="SAM" id="Phobius"/>
    </source>
</evidence>
<dbReference type="RefSeq" id="WP_125067635.1">
    <property type="nucleotide sequence ID" value="NZ_CP032548.1"/>
</dbReference>
<dbReference type="Gene3D" id="2.70.70.10">
    <property type="entry name" value="Glucose Permease (Domain IIA)"/>
    <property type="match status" value="1"/>
</dbReference>
<gene>
    <name evidence="6" type="ORF">D6T69_10210</name>
</gene>
<feature type="transmembrane region" description="Helical" evidence="3">
    <location>
        <begin position="6"/>
        <end position="25"/>
    </location>
</feature>
<keyword evidence="1" id="KW-0732">Signal</keyword>
<feature type="region of interest" description="Disordered" evidence="2">
    <location>
        <begin position="320"/>
        <end position="339"/>
    </location>
</feature>
<dbReference type="SUPFAM" id="SSF51261">
    <property type="entry name" value="Duplicated hybrid motif"/>
    <property type="match status" value="1"/>
</dbReference>
<dbReference type="Pfam" id="PF01551">
    <property type="entry name" value="Peptidase_M23"/>
    <property type="match status" value="1"/>
</dbReference>
<keyword evidence="3" id="KW-0812">Transmembrane</keyword>
<name>A0A3S8R857_9FLAO</name>
<dbReference type="InterPro" id="IPR011055">
    <property type="entry name" value="Dup_hybrid_motif"/>
</dbReference>
<dbReference type="EMBL" id="CP032548">
    <property type="protein sequence ID" value="AZJ35874.1"/>
    <property type="molecule type" value="Genomic_DNA"/>
</dbReference>
<dbReference type="PANTHER" id="PTHR21666:SF289">
    <property type="entry name" value="L-ALA--D-GLU ENDOPEPTIDASE"/>
    <property type="match status" value="1"/>
</dbReference>
<dbReference type="Proteomes" id="UP000274593">
    <property type="component" value="Chromosome"/>
</dbReference>
<keyword evidence="3" id="KW-0472">Membrane</keyword>
<proteinExistence type="predicted"/>
<feature type="transmembrane region" description="Helical" evidence="3">
    <location>
        <begin position="135"/>
        <end position="154"/>
    </location>
</feature>
<feature type="domain" description="M23ase beta-sheet core" evidence="4">
    <location>
        <begin position="345"/>
        <end position="439"/>
    </location>
</feature>
<evidence type="ECO:0000259" key="4">
    <source>
        <dbReference type="Pfam" id="PF01551"/>
    </source>
</evidence>
<protein>
    <recommendedName>
        <fullName evidence="8">BlaR1 peptidase M56</fullName>
    </recommendedName>
</protein>
<dbReference type="CDD" id="cd12797">
    <property type="entry name" value="M23_peptidase"/>
    <property type="match status" value="1"/>
</dbReference>
<evidence type="ECO:0000256" key="1">
    <source>
        <dbReference type="ARBA" id="ARBA00022729"/>
    </source>
</evidence>
<dbReference type="InterPro" id="IPR050570">
    <property type="entry name" value="Cell_wall_metabolism_enzyme"/>
</dbReference>
<evidence type="ECO:0000256" key="2">
    <source>
        <dbReference type="SAM" id="MobiDB-lite"/>
    </source>
</evidence>
<dbReference type="InterPro" id="IPR016047">
    <property type="entry name" value="M23ase_b-sheet_dom"/>
</dbReference>
<reference evidence="6 7" key="1">
    <citation type="submission" date="2018-09" db="EMBL/GenBank/DDBJ databases">
        <title>Insights into the microbiota of Asian seabass (Lates calcarifer) with tenacibaculosis symptoms and description of sp. nov. Tenacibaculum singaporense.</title>
        <authorList>
            <person name="Miyake S."/>
            <person name="Soh M."/>
            <person name="Azman M.N."/>
            <person name="Ngoh S.Y."/>
            <person name="Orban L."/>
        </authorList>
    </citation>
    <scope>NUCLEOTIDE SEQUENCE [LARGE SCALE GENOMIC DNA]</scope>
    <source>
        <strain evidence="6 7">DSM 106434</strain>
    </source>
</reference>
<dbReference type="InterPro" id="IPR008756">
    <property type="entry name" value="Peptidase_M56"/>
</dbReference>
<evidence type="ECO:0008006" key="8">
    <source>
        <dbReference type="Google" id="ProtNLM"/>
    </source>
</evidence>
<sequence length="445" mass="50659">MTSFFIYLAQSSLVFSCLYILYVTVSSKVTFHQTNRFLLLILPIVSLLAPLSYLLTFEAPSTIIQIPQFSEFIENSETVLVDTIEETSTQTYNFKTILFSLYLLGSSFVLLRTLHSLWLLFLLKKQSKVTFSNNFQLIHTNYTSTFSFFNWIFISKHINPTENTLIIEHEKAHVKLKHSIDVLLAETYIVFFWFNPLVYMYRKSLKSIHEYQADSWVLNGTTKTSNYLAVLLQNIEKETATSNSLYSYFNQSVIKKRIDMITKKPTAKVYKLTYSVFIMGAVSLCLAFTKPNTTEKLLPSTTPQLAKGFVLNPPTLFPVQGKSKKDISSTYGKRRNPLKNGKKMMHNGIDIKAPIGTPVIATADGVIAKAADQNKWGNLIVIEHSDGYQTWYAHLQKFNVTKNQSVKKGDVIGYVGNTGASLGAHLHYEVHYKEVQVNPINFIKK</sequence>
<keyword evidence="7" id="KW-1185">Reference proteome</keyword>
<keyword evidence="3" id="KW-1133">Transmembrane helix</keyword>
<feature type="transmembrane region" description="Helical" evidence="3">
    <location>
        <begin position="182"/>
        <end position="201"/>
    </location>
</feature>
<feature type="transmembrane region" description="Helical" evidence="3">
    <location>
        <begin position="37"/>
        <end position="55"/>
    </location>
</feature>
<dbReference type="AlphaFoldDB" id="A0A3S8R857"/>